<dbReference type="AlphaFoldDB" id="A0AAD4JPX4"/>
<evidence type="ECO:0000256" key="3">
    <source>
        <dbReference type="SAM" id="MobiDB-lite"/>
    </source>
</evidence>
<protein>
    <submittedName>
        <fullName evidence="4">Uncharacterized protein</fullName>
    </submittedName>
</protein>
<evidence type="ECO:0000313" key="4">
    <source>
        <dbReference type="EMBL" id="KAH6837884.1"/>
    </source>
</evidence>
<dbReference type="GO" id="GO:0030527">
    <property type="term" value="F:structural constituent of chromatin"/>
    <property type="evidence" value="ECO:0007669"/>
    <property type="project" value="InterPro"/>
</dbReference>
<proteinExistence type="predicted"/>
<dbReference type="GO" id="GO:0003677">
    <property type="term" value="F:DNA binding"/>
    <property type="evidence" value="ECO:0007669"/>
    <property type="project" value="InterPro"/>
</dbReference>
<dbReference type="InterPro" id="IPR000164">
    <property type="entry name" value="Histone_H3/CENP-A"/>
</dbReference>
<name>A0AAD4JPX4_PERFH</name>
<evidence type="ECO:0000256" key="1">
    <source>
        <dbReference type="ARBA" id="ARBA00022990"/>
    </source>
</evidence>
<gene>
    <name evidence="4" type="ORF">C2S53_001969</name>
</gene>
<evidence type="ECO:0000256" key="2">
    <source>
        <dbReference type="SAM" id="Coils"/>
    </source>
</evidence>
<evidence type="ECO:0000313" key="5">
    <source>
        <dbReference type="Proteomes" id="UP001190926"/>
    </source>
</evidence>
<feature type="coiled-coil region" evidence="2">
    <location>
        <begin position="114"/>
        <end position="141"/>
    </location>
</feature>
<sequence>MAKREPPERVSDREKKWDTIYNAFVKLTQKLVSHIQILEERDKHSLGVIYQMKMEKKVDSLKAELILGLKERESSVYKHRYENADNDLADFSEWCGYLAQKCSGQADTSIDVSNKGESSRNKALQDEVRKLKSEIENYKLEKNSEISVLLAEKNFVWNQYKEMESNFTEQLRKKCDEVENANEKVHILVGRAEEIQKSNEKLRANITKMESESVQKNEEIFKLMMENEILKSRTGSASTLLRPCRAEAASSSRRGKSSGTTHGNIAKVKKESDPSQTTEKMTRTKPSAHKSTGGKAPRKRLMIKATLPV</sequence>
<reference evidence="4 5" key="1">
    <citation type="journal article" date="2021" name="Nat. Commun.">
        <title>Incipient diploidization of the medicinal plant Perilla within 10,000 years.</title>
        <authorList>
            <person name="Zhang Y."/>
            <person name="Shen Q."/>
            <person name="Leng L."/>
            <person name="Zhang D."/>
            <person name="Chen S."/>
            <person name="Shi Y."/>
            <person name="Ning Z."/>
            <person name="Chen S."/>
        </authorList>
    </citation>
    <scope>NUCLEOTIDE SEQUENCE [LARGE SCALE GENOMIC DNA]</scope>
    <source>
        <strain evidence="5">cv. PC099</strain>
    </source>
</reference>
<feature type="coiled-coil region" evidence="2">
    <location>
        <begin position="192"/>
        <end position="219"/>
    </location>
</feature>
<accession>A0AAD4JPX4</accession>
<dbReference type="GO" id="GO:0000786">
    <property type="term" value="C:nucleosome"/>
    <property type="evidence" value="ECO:0007669"/>
    <property type="project" value="InterPro"/>
</dbReference>
<dbReference type="PANTHER" id="PTHR35992">
    <property type="entry name" value="CYTOMATRIX PROTEIN-LIKE PROTEIN"/>
    <property type="match status" value="1"/>
</dbReference>
<dbReference type="EMBL" id="SDAM02000006">
    <property type="protein sequence ID" value="KAH6837884.1"/>
    <property type="molecule type" value="Genomic_DNA"/>
</dbReference>
<feature type="region of interest" description="Disordered" evidence="3">
    <location>
        <begin position="241"/>
        <end position="309"/>
    </location>
</feature>
<dbReference type="Proteomes" id="UP001190926">
    <property type="component" value="Unassembled WGS sequence"/>
</dbReference>
<keyword evidence="2" id="KW-0175">Coiled coil</keyword>
<keyword evidence="1" id="KW-0007">Acetylation</keyword>
<keyword evidence="5" id="KW-1185">Reference proteome</keyword>
<dbReference type="PANTHER" id="PTHR35992:SF1">
    <property type="entry name" value="CYTOMATRIX PROTEIN-LIKE PROTEIN"/>
    <property type="match status" value="1"/>
</dbReference>
<organism evidence="4 5">
    <name type="scientific">Perilla frutescens var. hirtella</name>
    <name type="common">Perilla citriodora</name>
    <name type="synonym">Perilla setoyensis</name>
    <dbReference type="NCBI Taxonomy" id="608512"/>
    <lineage>
        <taxon>Eukaryota</taxon>
        <taxon>Viridiplantae</taxon>
        <taxon>Streptophyta</taxon>
        <taxon>Embryophyta</taxon>
        <taxon>Tracheophyta</taxon>
        <taxon>Spermatophyta</taxon>
        <taxon>Magnoliopsida</taxon>
        <taxon>eudicotyledons</taxon>
        <taxon>Gunneridae</taxon>
        <taxon>Pentapetalae</taxon>
        <taxon>asterids</taxon>
        <taxon>lamiids</taxon>
        <taxon>Lamiales</taxon>
        <taxon>Lamiaceae</taxon>
        <taxon>Nepetoideae</taxon>
        <taxon>Elsholtzieae</taxon>
        <taxon>Perilla</taxon>
    </lineage>
</organism>
<comment type="caution">
    <text evidence="4">The sequence shown here is derived from an EMBL/GenBank/DDBJ whole genome shotgun (WGS) entry which is preliminary data.</text>
</comment>
<dbReference type="PRINTS" id="PR00622">
    <property type="entry name" value="HISTONEH3"/>
</dbReference>